<keyword evidence="1" id="KW-0677">Repeat</keyword>
<dbReference type="InterPro" id="IPR002110">
    <property type="entry name" value="Ankyrin_rpt"/>
</dbReference>
<keyword evidence="2 3" id="KW-0040">ANK repeat</keyword>
<keyword evidence="5" id="KW-1185">Reference proteome</keyword>
<protein>
    <recommendedName>
        <fullName evidence="6">Ankyrin repeat protein</fullName>
    </recommendedName>
</protein>
<dbReference type="PANTHER" id="PTHR24201:SF16">
    <property type="entry name" value="ANKYRIN-1-LIKE-RELATED"/>
    <property type="match status" value="1"/>
</dbReference>
<evidence type="ECO:0000256" key="2">
    <source>
        <dbReference type="ARBA" id="ARBA00023043"/>
    </source>
</evidence>
<comment type="caution">
    <text evidence="4">The sequence shown here is derived from an EMBL/GenBank/DDBJ whole genome shotgun (WGS) entry which is preliminary data.</text>
</comment>
<evidence type="ECO:0008006" key="6">
    <source>
        <dbReference type="Google" id="ProtNLM"/>
    </source>
</evidence>
<dbReference type="EMBL" id="JAZHXI010000018">
    <property type="protein sequence ID" value="KAL2061759.1"/>
    <property type="molecule type" value="Genomic_DNA"/>
</dbReference>
<dbReference type="SUPFAM" id="SSF48403">
    <property type="entry name" value="Ankyrin repeat"/>
    <property type="match status" value="1"/>
</dbReference>
<proteinExistence type="predicted"/>
<evidence type="ECO:0000256" key="3">
    <source>
        <dbReference type="PROSITE-ProRule" id="PRU00023"/>
    </source>
</evidence>
<name>A0ABR4BXI0_9HELO</name>
<gene>
    <name evidence="4" type="ORF">VTL71DRAFT_7137</name>
</gene>
<dbReference type="PANTHER" id="PTHR24201">
    <property type="entry name" value="ANK_REP_REGION DOMAIN-CONTAINING PROTEIN"/>
    <property type="match status" value="1"/>
</dbReference>
<dbReference type="PROSITE" id="PS50297">
    <property type="entry name" value="ANK_REP_REGION"/>
    <property type="match status" value="1"/>
</dbReference>
<dbReference type="Proteomes" id="UP001595075">
    <property type="component" value="Unassembled WGS sequence"/>
</dbReference>
<sequence length="153" mass="17267">MNEFLLCHGANIKLRDTSRYIAILRPAYKGSGKAFVALLNTRTSCQAYNTRQETALMFASAEGNSEIVRIILEHGNACVNHRCTLERTALTQAARHGYMTIVKLLIRYRADGSPTEFENWIGFPFDTDVARKTKNSILAMVKALEYHVLDKAR</sequence>
<reference evidence="4 5" key="1">
    <citation type="journal article" date="2024" name="Commun. Biol.">
        <title>Comparative genomic analysis of thermophilic fungi reveals convergent evolutionary adaptations and gene losses.</title>
        <authorList>
            <person name="Steindorff A.S."/>
            <person name="Aguilar-Pontes M.V."/>
            <person name="Robinson A.J."/>
            <person name="Andreopoulos B."/>
            <person name="LaButti K."/>
            <person name="Kuo A."/>
            <person name="Mondo S."/>
            <person name="Riley R."/>
            <person name="Otillar R."/>
            <person name="Haridas S."/>
            <person name="Lipzen A."/>
            <person name="Grimwood J."/>
            <person name="Schmutz J."/>
            <person name="Clum A."/>
            <person name="Reid I.D."/>
            <person name="Moisan M.C."/>
            <person name="Butler G."/>
            <person name="Nguyen T.T.M."/>
            <person name="Dewar K."/>
            <person name="Conant G."/>
            <person name="Drula E."/>
            <person name="Henrissat B."/>
            <person name="Hansel C."/>
            <person name="Singer S."/>
            <person name="Hutchinson M.I."/>
            <person name="de Vries R.P."/>
            <person name="Natvig D.O."/>
            <person name="Powell A.J."/>
            <person name="Tsang A."/>
            <person name="Grigoriev I.V."/>
        </authorList>
    </citation>
    <scope>NUCLEOTIDE SEQUENCE [LARGE SCALE GENOMIC DNA]</scope>
    <source>
        <strain evidence="4 5">CBS 494.80</strain>
    </source>
</reference>
<dbReference type="InterPro" id="IPR036770">
    <property type="entry name" value="Ankyrin_rpt-contain_sf"/>
</dbReference>
<dbReference type="SMART" id="SM00248">
    <property type="entry name" value="ANK"/>
    <property type="match status" value="2"/>
</dbReference>
<dbReference type="InterPro" id="IPR050776">
    <property type="entry name" value="Ank_Repeat/CDKN_Inhibitor"/>
</dbReference>
<dbReference type="Pfam" id="PF12796">
    <property type="entry name" value="Ank_2"/>
    <property type="match status" value="1"/>
</dbReference>
<dbReference type="PROSITE" id="PS50088">
    <property type="entry name" value="ANK_REPEAT"/>
    <property type="match status" value="1"/>
</dbReference>
<evidence type="ECO:0000256" key="1">
    <source>
        <dbReference type="ARBA" id="ARBA00022737"/>
    </source>
</evidence>
<dbReference type="Gene3D" id="1.25.40.20">
    <property type="entry name" value="Ankyrin repeat-containing domain"/>
    <property type="match status" value="1"/>
</dbReference>
<organism evidence="4 5">
    <name type="scientific">Oculimacula yallundae</name>
    <dbReference type="NCBI Taxonomy" id="86028"/>
    <lineage>
        <taxon>Eukaryota</taxon>
        <taxon>Fungi</taxon>
        <taxon>Dikarya</taxon>
        <taxon>Ascomycota</taxon>
        <taxon>Pezizomycotina</taxon>
        <taxon>Leotiomycetes</taxon>
        <taxon>Helotiales</taxon>
        <taxon>Ploettnerulaceae</taxon>
        <taxon>Oculimacula</taxon>
    </lineage>
</organism>
<evidence type="ECO:0000313" key="5">
    <source>
        <dbReference type="Proteomes" id="UP001595075"/>
    </source>
</evidence>
<evidence type="ECO:0000313" key="4">
    <source>
        <dbReference type="EMBL" id="KAL2061759.1"/>
    </source>
</evidence>
<feature type="repeat" description="ANK" evidence="3">
    <location>
        <begin position="51"/>
        <end position="75"/>
    </location>
</feature>
<accession>A0ABR4BXI0</accession>